<name>J9FQW3_9ZZZZ</name>
<dbReference type="AlphaFoldDB" id="J9FQW3"/>
<dbReference type="EMBL" id="AMCI01004811">
    <property type="protein sequence ID" value="EJW97351.1"/>
    <property type="molecule type" value="Genomic_DNA"/>
</dbReference>
<reference evidence="1" key="1">
    <citation type="journal article" date="2012" name="PLoS ONE">
        <title>Gene sets for utilization of primary and secondary nutrition supplies in the distal gut of endangered iberian lynx.</title>
        <authorList>
            <person name="Alcaide M."/>
            <person name="Messina E."/>
            <person name="Richter M."/>
            <person name="Bargiela R."/>
            <person name="Peplies J."/>
            <person name="Huws S.A."/>
            <person name="Newbold C.J."/>
            <person name="Golyshin P.N."/>
            <person name="Simon M.A."/>
            <person name="Lopez G."/>
            <person name="Yakimov M.M."/>
            <person name="Ferrer M."/>
        </authorList>
    </citation>
    <scope>NUCLEOTIDE SEQUENCE</scope>
</reference>
<sequence length="53" mass="6523">MKFKYTICSAVSFLRHYHSKCRMNQKEDIRLWLLRHRHATLLLFKASTGRDWK</sequence>
<gene>
    <name evidence="1" type="ORF">EVA_14543</name>
</gene>
<proteinExistence type="predicted"/>
<comment type="caution">
    <text evidence="1">The sequence shown here is derived from an EMBL/GenBank/DDBJ whole genome shotgun (WGS) entry which is preliminary data.</text>
</comment>
<organism evidence="1">
    <name type="scientific">gut metagenome</name>
    <dbReference type="NCBI Taxonomy" id="749906"/>
    <lineage>
        <taxon>unclassified sequences</taxon>
        <taxon>metagenomes</taxon>
        <taxon>organismal metagenomes</taxon>
    </lineage>
</organism>
<protein>
    <submittedName>
        <fullName evidence="1">Uncharacterized protein</fullName>
    </submittedName>
</protein>
<evidence type="ECO:0000313" key="1">
    <source>
        <dbReference type="EMBL" id="EJW97351.1"/>
    </source>
</evidence>
<accession>J9FQW3</accession>